<evidence type="ECO:0000256" key="7">
    <source>
        <dbReference type="ARBA" id="ARBA00023125"/>
    </source>
</evidence>
<dbReference type="InterPro" id="IPR036236">
    <property type="entry name" value="Znf_C2H2_sf"/>
</dbReference>
<dbReference type="OrthoDB" id="6161552at2759"/>
<keyword evidence="14" id="KW-1185">Reference proteome</keyword>
<dbReference type="SMART" id="SM00355">
    <property type="entry name" value="ZnF_C2H2"/>
    <property type="match status" value="10"/>
</dbReference>
<feature type="compositionally biased region" description="Basic residues" evidence="11">
    <location>
        <begin position="7"/>
        <end position="22"/>
    </location>
</feature>
<comment type="subcellular location">
    <subcellularLocation>
        <location evidence="1">Nucleus</location>
    </subcellularLocation>
</comment>
<dbReference type="GO" id="GO:0005634">
    <property type="term" value="C:nucleus"/>
    <property type="evidence" value="ECO:0007669"/>
    <property type="project" value="UniProtKB-SubCell"/>
</dbReference>
<keyword evidence="3" id="KW-0677">Repeat</keyword>
<keyword evidence="2" id="KW-0479">Metal-binding</keyword>
<feature type="domain" description="C2H2-type" evidence="12">
    <location>
        <begin position="67"/>
        <end position="94"/>
    </location>
</feature>
<feature type="domain" description="C2H2-type" evidence="12">
    <location>
        <begin position="673"/>
        <end position="700"/>
    </location>
</feature>
<feature type="compositionally biased region" description="Basic and acidic residues" evidence="11">
    <location>
        <begin position="49"/>
        <end position="63"/>
    </location>
</feature>
<dbReference type="PROSITE" id="PS50157">
    <property type="entry name" value="ZINC_FINGER_C2H2_2"/>
    <property type="match status" value="9"/>
</dbReference>
<feature type="compositionally biased region" description="Polar residues" evidence="11">
    <location>
        <begin position="36"/>
        <end position="48"/>
    </location>
</feature>
<evidence type="ECO:0000256" key="4">
    <source>
        <dbReference type="ARBA" id="ARBA00022771"/>
    </source>
</evidence>
<keyword evidence="5" id="KW-0862">Zinc</keyword>
<feature type="domain" description="C2H2-type" evidence="12">
    <location>
        <begin position="95"/>
        <end position="122"/>
    </location>
</feature>
<dbReference type="PANTHER" id="PTHR16515:SF49">
    <property type="entry name" value="GASTRULA ZINC FINGER PROTEIN XLCGF49.1-LIKE-RELATED"/>
    <property type="match status" value="1"/>
</dbReference>
<dbReference type="PROSITE" id="PS00028">
    <property type="entry name" value="ZINC_FINGER_C2H2_1"/>
    <property type="match status" value="9"/>
</dbReference>
<evidence type="ECO:0000256" key="9">
    <source>
        <dbReference type="ARBA" id="ARBA00023242"/>
    </source>
</evidence>
<evidence type="ECO:0000256" key="6">
    <source>
        <dbReference type="ARBA" id="ARBA00023015"/>
    </source>
</evidence>
<dbReference type="GO" id="GO:0008270">
    <property type="term" value="F:zinc ion binding"/>
    <property type="evidence" value="ECO:0007669"/>
    <property type="project" value="UniProtKB-KW"/>
</dbReference>
<name>A0A210Q7X2_MIZYE</name>
<feature type="domain" description="C2H2-type" evidence="12">
    <location>
        <begin position="705"/>
        <end position="732"/>
    </location>
</feature>
<evidence type="ECO:0000256" key="5">
    <source>
        <dbReference type="ARBA" id="ARBA00022833"/>
    </source>
</evidence>
<evidence type="ECO:0000256" key="8">
    <source>
        <dbReference type="ARBA" id="ARBA00023163"/>
    </source>
</evidence>
<keyword evidence="7" id="KW-0238">DNA-binding</keyword>
<dbReference type="GO" id="GO:0010468">
    <property type="term" value="P:regulation of gene expression"/>
    <property type="evidence" value="ECO:0007669"/>
    <property type="project" value="TreeGrafter"/>
</dbReference>
<proteinExistence type="predicted"/>
<comment type="caution">
    <text evidence="13">The sequence shown here is derived from an EMBL/GenBank/DDBJ whole genome shotgun (WGS) entry which is preliminary data.</text>
</comment>
<reference evidence="13 14" key="1">
    <citation type="journal article" date="2017" name="Nat. Ecol. Evol.">
        <title>Scallop genome provides insights into evolution of bilaterian karyotype and development.</title>
        <authorList>
            <person name="Wang S."/>
            <person name="Zhang J."/>
            <person name="Jiao W."/>
            <person name="Li J."/>
            <person name="Xun X."/>
            <person name="Sun Y."/>
            <person name="Guo X."/>
            <person name="Huan P."/>
            <person name="Dong B."/>
            <person name="Zhang L."/>
            <person name="Hu X."/>
            <person name="Sun X."/>
            <person name="Wang J."/>
            <person name="Zhao C."/>
            <person name="Wang Y."/>
            <person name="Wang D."/>
            <person name="Huang X."/>
            <person name="Wang R."/>
            <person name="Lv J."/>
            <person name="Li Y."/>
            <person name="Zhang Z."/>
            <person name="Liu B."/>
            <person name="Lu W."/>
            <person name="Hui Y."/>
            <person name="Liang J."/>
            <person name="Zhou Z."/>
            <person name="Hou R."/>
            <person name="Li X."/>
            <person name="Liu Y."/>
            <person name="Li H."/>
            <person name="Ning X."/>
            <person name="Lin Y."/>
            <person name="Zhao L."/>
            <person name="Xing Q."/>
            <person name="Dou J."/>
            <person name="Li Y."/>
            <person name="Mao J."/>
            <person name="Guo H."/>
            <person name="Dou H."/>
            <person name="Li T."/>
            <person name="Mu C."/>
            <person name="Jiang W."/>
            <person name="Fu Q."/>
            <person name="Fu X."/>
            <person name="Miao Y."/>
            <person name="Liu J."/>
            <person name="Yu Q."/>
            <person name="Li R."/>
            <person name="Liao H."/>
            <person name="Li X."/>
            <person name="Kong Y."/>
            <person name="Jiang Z."/>
            <person name="Chourrout D."/>
            <person name="Li R."/>
            <person name="Bao Z."/>
        </authorList>
    </citation>
    <scope>NUCLEOTIDE SEQUENCE [LARGE SCALE GENOMIC DNA]</scope>
    <source>
        <strain evidence="13 14">PY_sf001</strain>
    </source>
</reference>
<feature type="domain" description="C2H2-type" evidence="12">
    <location>
        <begin position="645"/>
        <end position="672"/>
    </location>
</feature>
<evidence type="ECO:0000259" key="12">
    <source>
        <dbReference type="PROSITE" id="PS50157"/>
    </source>
</evidence>
<keyword evidence="4 10" id="KW-0863">Zinc-finger</keyword>
<evidence type="ECO:0000256" key="1">
    <source>
        <dbReference type="ARBA" id="ARBA00004123"/>
    </source>
</evidence>
<feature type="domain" description="C2H2-type" evidence="12">
    <location>
        <begin position="733"/>
        <end position="760"/>
    </location>
</feature>
<feature type="domain" description="C2H2-type" evidence="12">
    <location>
        <begin position="761"/>
        <end position="788"/>
    </location>
</feature>
<keyword evidence="6" id="KW-0805">Transcription regulation</keyword>
<evidence type="ECO:0000256" key="3">
    <source>
        <dbReference type="ARBA" id="ARBA00022737"/>
    </source>
</evidence>
<feature type="region of interest" description="Disordered" evidence="11">
    <location>
        <begin position="1"/>
        <end position="63"/>
    </location>
</feature>
<accession>A0A210Q7X2</accession>
<dbReference type="SUPFAM" id="SSF57667">
    <property type="entry name" value="beta-beta-alpha zinc fingers"/>
    <property type="match status" value="5"/>
</dbReference>
<evidence type="ECO:0000256" key="2">
    <source>
        <dbReference type="ARBA" id="ARBA00022723"/>
    </source>
</evidence>
<dbReference type="PANTHER" id="PTHR16515">
    <property type="entry name" value="PR DOMAIN ZINC FINGER PROTEIN"/>
    <property type="match status" value="1"/>
</dbReference>
<evidence type="ECO:0000313" key="14">
    <source>
        <dbReference type="Proteomes" id="UP000242188"/>
    </source>
</evidence>
<dbReference type="Pfam" id="PF00096">
    <property type="entry name" value="zf-C2H2"/>
    <property type="match status" value="4"/>
</dbReference>
<evidence type="ECO:0000313" key="13">
    <source>
        <dbReference type="EMBL" id="OWF44831.1"/>
    </source>
</evidence>
<keyword evidence="8" id="KW-0804">Transcription</keyword>
<dbReference type="Proteomes" id="UP000242188">
    <property type="component" value="Unassembled WGS sequence"/>
</dbReference>
<sequence length="971" mass="107594">MSTKPPQTRHKVFPPQRMHTRSRSNVNTDAIIGSTIVRSDTTVSPQSTQREEKGTDQDTKDRQSKLITCDTCGNLFETLGGLRRHQVTHIKKQIYKCAKCQQDFTLKVELSRHMQTHVSTYTGDSDSISVHQVETNLVSLLKGPPQVDRLQDFQDNLNIKESITIQKLGDTNSVSEFQLDQQSKGNISETKNLAQGTENMEEVCHAEQESIIAEGKSDLLLEQVIEHCLAADEIQASEVTVKELGQIQPSSTLGPIQPSSTLGPVGKNQELTNIVTAENETYVTVEHDNDITDLLLQDDCFKASNQQTLCSSNSQRENQKATSMDIKSSTSLLSIGQSDMVVRGNTAKLVNYSKELVTSGQTVNTTVHSNLTSGQTVNTTAHSNMTSGQTVNTTIHSNLTSGQTVNTTAHSNMTSGVTTIGHLKAAPSVPNQLGEESAKLAQLSDKHVSIKSHFSKEDIDKEVTDDPVLGLVSGLVKFCPDLSETDYTEVAKVTGVTVIMLDKQKIVVHGSWKALNRAYAMIENLQVEAKKERECVTVTSPMECVTLSSPVECVEVTSPADCVMVASPLESSEDQLKQNGVESGLMVADDSDPDVAIETSNSVDLDNLTPISMMEPDTFLCDKCSKLFWSRRSLQEHIALRHSEHKCKMCNKVFSERRYLQTHLKRHANVRNYTCSICGWKFMERFKMKLHMESHKERKDRRLPYKCTMCGNQFYNRASWSDHLNTHTGNRPYSCMLCSNSFAHRIGLKRHMVTHLKDKPYKCGQCGRSFSFRSKLTDHMTMHTGISKHRCSHCGRIFTASSSLRRHMEQCTSPTKPPGPKVSEETTTMEMTVDVIQATDTDTIYMCGICAETFDSLVKAEKHTIDHEQGVTTTVGDDTVVLQDNQQVVITDNVTIISEQISYTPVSEPVIATEGLLNCSHSNTPVSEPVIATEELLNCSRSNTSQCTTVIATEGLLNCSHRNTPVSEPQS</sequence>
<organism evidence="13 14">
    <name type="scientific">Mizuhopecten yessoensis</name>
    <name type="common">Japanese scallop</name>
    <name type="synonym">Patinopecten yessoensis</name>
    <dbReference type="NCBI Taxonomy" id="6573"/>
    <lineage>
        <taxon>Eukaryota</taxon>
        <taxon>Metazoa</taxon>
        <taxon>Spiralia</taxon>
        <taxon>Lophotrochozoa</taxon>
        <taxon>Mollusca</taxon>
        <taxon>Bivalvia</taxon>
        <taxon>Autobranchia</taxon>
        <taxon>Pteriomorphia</taxon>
        <taxon>Pectinida</taxon>
        <taxon>Pectinoidea</taxon>
        <taxon>Pectinidae</taxon>
        <taxon>Mizuhopecten</taxon>
    </lineage>
</organism>
<dbReference type="FunFam" id="3.30.160.60:FF:000030">
    <property type="entry name" value="Zinc finger protein 628"/>
    <property type="match status" value="1"/>
</dbReference>
<feature type="domain" description="C2H2-type" evidence="12">
    <location>
        <begin position="619"/>
        <end position="647"/>
    </location>
</feature>
<dbReference type="EMBL" id="NEDP02004657">
    <property type="protein sequence ID" value="OWF44831.1"/>
    <property type="molecule type" value="Genomic_DNA"/>
</dbReference>
<dbReference type="InterPro" id="IPR050331">
    <property type="entry name" value="Zinc_finger"/>
</dbReference>
<dbReference type="Gene3D" id="3.30.160.60">
    <property type="entry name" value="Classic Zinc Finger"/>
    <property type="match status" value="6"/>
</dbReference>
<dbReference type="AlphaFoldDB" id="A0A210Q7X2"/>
<dbReference type="InterPro" id="IPR013087">
    <property type="entry name" value="Znf_C2H2_type"/>
</dbReference>
<dbReference type="FunFam" id="3.30.160.60:FF:000446">
    <property type="entry name" value="Zinc finger protein"/>
    <property type="match status" value="1"/>
</dbReference>
<keyword evidence="9" id="KW-0539">Nucleus</keyword>
<evidence type="ECO:0000256" key="10">
    <source>
        <dbReference type="PROSITE-ProRule" id="PRU00042"/>
    </source>
</evidence>
<evidence type="ECO:0000256" key="11">
    <source>
        <dbReference type="SAM" id="MobiDB-lite"/>
    </source>
</evidence>
<protein>
    <submittedName>
        <fullName evidence="13">Zinc finger protein 358</fullName>
    </submittedName>
</protein>
<feature type="domain" description="C2H2-type" evidence="12">
    <location>
        <begin position="789"/>
        <end position="817"/>
    </location>
</feature>
<gene>
    <name evidence="13" type="ORF">KP79_PYT21466</name>
</gene>
<dbReference type="GO" id="GO:0003677">
    <property type="term" value="F:DNA binding"/>
    <property type="evidence" value="ECO:0007669"/>
    <property type="project" value="UniProtKB-KW"/>
</dbReference>